<evidence type="ECO:0000313" key="6">
    <source>
        <dbReference type="Proteomes" id="UP000233551"/>
    </source>
</evidence>
<dbReference type="InterPro" id="IPR018247">
    <property type="entry name" value="EF_Hand_1_Ca_BS"/>
</dbReference>
<protein>
    <recommendedName>
        <fullName evidence="2">EF-hand domain-containing protein</fullName>
    </recommendedName>
</protein>
<evidence type="ECO:0000259" key="2">
    <source>
        <dbReference type="PROSITE" id="PS50222"/>
    </source>
</evidence>
<dbReference type="EMBL" id="PGOL01002090">
    <property type="protein sequence ID" value="PKI50646.1"/>
    <property type="molecule type" value="Genomic_DNA"/>
</dbReference>
<name>A0A218X8M7_PUNGR</name>
<dbReference type="CDD" id="cd00051">
    <property type="entry name" value="EFh"/>
    <property type="match status" value="1"/>
</dbReference>
<keyword evidence="1" id="KW-0106">Calcium</keyword>
<dbReference type="InterPro" id="IPR002048">
    <property type="entry name" value="EF_hand_dom"/>
</dbReference>
<reference evidence="4 6" key="3">
    <citation type="submission" date="2017-11" db="EMBL/GenBank/DDBJ databases">
        <title>De-novo sequencing of pomegranate (Punica granatum L.) genome.</title>
        <authorList>
            <person name="Akparov Z."/>
            <person name="Amiraslanov A."/>
            <person name="Hajiyeva S."/>
            <person name="Abbasov M."/>
            <person name="Kaur K."/>
            <person name="Hamwieh A."/>
            <person name="Solovyev V."/>
            <person name="Salamov A."/>
            <person name="Braich B."/>
            <person name="Kosarev P."/>
            <person name="Mahmoud A."/>
            <person name="Hajiyev E."/>
            <person name="Babayeva S."/>
            <person name="Izzatullayeva V."/>
            <person name="Mammadov A."/>
            <person name="Mammadov A."/>
            <person name="Sharifova S."/>
            <person name="Ojaghi J."/>
            <person name="Eynullazada K."/>
            <person name="Bayramov B."/>
            <person name="Abdulazimova A."/>
            <person name="Shahmuradov I."/>
        </authorList>
    </citation>
    <scope>NUCLEOTIDE SEQUENCE [LARGE SCALE GENOMIC DNA]</scope>
    <source>
        <strain evidence="4">AG2017</strain>
        <strain evidence="6">cv. AG2017</strain>
        <tissue evidence="4">Leaf</tissue>
    </source>
</reference>
<gene>
    <name evidence="3" type="ORF">CDL15_Pgr006762</name>
    <name evidence="4" type="ORF">CRG98_028958</name>
</gene>
<accession>A0A218X8M7</accession>
<keyword evidence="6" id="KW-1185">Reference proteome</keyword>
<dbReference type="InterPro" id="IPR011992">
    <property type="entry name" value="EF-hand-dom_pair"/>
</dbReference>
<evidence type="ECO:0000313" key="5">
    <source>
        <dbReference type="Proteomes" id="UP000197138"/>
    </source>
</evidence>
<organism evidence="3 5">
    <name type="scientific">Punica granatum</name>
    <name type="common">Pomegranate</name>
    <dbReference type="NCBI Taxonomy" id="22663"/>
    <lineage>
        <taxon>Eukaryota</taxon>
        <taxon>Viridiplantae</taxon>
        <taxon>Streptophyta</taxon>
        <taxon>Embryophyta</taxon>
        <taxon>Tracheophyta</taxon>
        <taxon>Spermatophyta</taxon>
        <taxon>Magnoliopsida</taxon>
        <taxon>eudicotyledons</taxon>
        <taxon>Gunneridae</taxon>
        <taxon>Pentapetalae</taxon>
        <taxon>rosids</taxon>
        <taxon>malvids</taxon>
        <taxon>Myrtales</taxon>
        <taxon>Lythraceae</taxon>
        <taxon>Punica</taxon>
    </lineage>
</organism>
<reference evidence="5" key="1">
    <citation type="journal article" date="2017" name="Plant J.">
        <title>The pomegranate (Punica granatum L.) genome and the genomics of punicalagin biosynthesis.</title>
        <authorList>
            <person name="Qin G."/>
            <person name="Xu C."/>
            <person name="Ming R."/>
            <person name="Tang H."/>
            <person name="Guyot R."/>
            <person name="Kramer E.M."/>
            <person name="Hu Y."/>
            <person name="Yi X."/>
            <person name="Qi Y."/>
            <person name="Xu X."/>
            <person name="Gao Z."/>
            <person name="Pan H."/>
            <person name="Jian J."/>
            <person name="Tian Y."/>
            <person name="Yue Z."/>
            <person name="Xu Y."/>
        </authorList>
    </citation>
    <scope>NUCLEOTIDE SEQUENCE [LARGE SCALE GENOMIC DNA]</scope>
    <source>
        <strain evidence="5">cv. Dabenzi</strain>
    </source>
</reference>
<dbReference type="EMBL" id="MTKT01002214">
    <property type="protein sequence ID" value="OWM80732.1"/>
    <property type="molecule type" value="Genomic_DNA"/>
</dbReference>
<dbReference type="Pfam" id="PF13499">
    <property type="entry name" value="EF-hand_7"/>
    <property type="match status" value="1"/>
</dbReference>
<evidence type="ECO:0000313" key="4">
    <source>
        <dbReference type="EMBL" id="PKI50646.1"/>
    </source>
</evidence>
<dbReference type="AlphaFoldDB" id="A0A218X8M7"/>
<feature type="domain" description="EF-hand" evidence="2">
    <location>
        <begin position="16"/>
        <end position="51"/>
    </location>
</feature>
<comment type="caution">
    <text evidence="3">The sequence shown here is derived from an EMBL/GenBank/DDBJ whole genome shotgun (WGS) entry which is preliminary data.</text>
</comment>
<dbReference type="PROSITE" id="PS50222">
    <property type="entry name" value="EF_HAND_2"/>
    <property type="match status" value="2"/>
</dbReference>
<feature type="domain" description="EF-hand" evidence="2">
    <location>
        <begin position="52"/>
        <end position="87"/>
    </location>
</feature>
<dbReference type="PROSITE" id="PS00018">
    <property type="entry name" value="EF_HAND_1"/>
    <property type="match status" value="2"/>
</dbReference>
<reference evidence="3" key="2">
    <citation type="submission" date="2017-06" db="EMBL/GenBank/DDBJ databases">
        <title>The pomegranate genome and the genomics of punicalagin biosynthesis.</title>
        <authorList>
            <person name="Xu C."/>
        </authorList>
    </citation>
    <scope>NUCLEOTIDE SEQUENCE [LARGE SCALE GENOMIC DNA]</scope>
    <source>
        <tissue evidence="3">Fresh leaf</tissue>
    </source>
</reference>
<evidence type="ECO:0000313" key="3">
    <source>
        <dbReference type="EMBL" id="OWM80732.1"/>
    </source>
</evidence>
<proteinExistence type="predicted"/>
<evidence type="ECO:0000256" key="1">
    <source>
        <dbReference type="ARBA" id="ARBA00022837"/>
    </source>
</evidence>
<dbReference type="SMART" id="SM00054">
    <property type="entry name" value="EFh"/>
    <property type="match status" value="2"/>
</dbReference>
<dbReference type="Gene3D" id="1.10.238.10">
    <property type="entry name" value="EF-hand"/>
    <property type="match status" value="1"/>
</dbReference>
<dbReference type="Proteomes" id="UP000233551">
    <property type="component" value="Unassembled WGS sequence"/>
</dbReference>
<dbReference type="Proteomes" id="UP000197138">
    <property type="component" value="Unassembled WGS sequence"/>
</dbReference>
<sequence>MGHPKNLPESVAAAVMKKKIIKDHFRKFDQNGDGKLSLRELAMAFDRLGSTAPALRAIFAILKVDENHDGYISGHELDKLVEYVVERGYPVNDSLLN</sequence>
<dbReference type="GO" id="GO:0005509">
    <property type="term" value="F:calcium ion binding"/>
    <property type="evidence" value="ECO:0007669"/>
    <property type="project" value="InterPro"/>
</dbReference>
<dbReference type="SUPFAM" id="SSF47473">
    <property type="entry name" value="EF-hand"/>
    <property type="match status" value="1"/>
</dbReference>